<feature type="domain" description="Thioredoxin" evidence="2">
    <location>
        <begin position="20"/>
        <end position="105"/>
    </location>
</feature>
<keyword evidence="4" id="KW-1185">Reference proteome</keyword>
<accession>A0ABP1CIL8</accession>
<dbReference type="PANTHER" id="PTHR12452">
    <property type="entry name" value="42-9-9 PROTEIN-RELATED"/>
    <property type="match status" value="1"/>
</dbReference>
<reference evidence="4" key="1">
    <citation type="submission" date="2024-04" db="EMBL/GenBank/DDBJ databases">
        <authorList>
            <person name="Shaw F."/>
            <person name="Minotto A."/>
        </authorList>
    </citation>
    <scope>NUCLEOTIDE SEQUENCE [LARGE SCALE GENOMIC DNA]</scope>
</reference>
<evidence type="ECO:0000313" key="4">
    <source>
        <dbReference type="Proteomes" id="UP001497453"/>
    </source>
</evidence>
<gene>
    <name evidence="3" type="ORF">GFSPODELE1_LOCUS349</name>
</gene>
<dbReference type="InterPro" id="IPR010357">
    <property type="entry name" value="TXNDC17_dom"/>
</dbReference>
<dbReference type="SUPFAM" id="SSF52833">
    <property type="entry name" value="Thioredoxin-like"/>
    <property type="match status" value="1"/>
</dbReference>
<dbReference type="Gene3D" id="3.40.30.10">
    <property type="entry name" value="Glutaredoxin"/>
    <property type="match status" value="1"/>
</dbReference>
<protein>
    <recommendedName>
        <fullName evidence="2">Thioredoxin domain-containing protein</fullName>
    </recommendedName>
</protein>
<proteinExistence type="inferred from homology"/>
<dbReference type="EMBL" id="OZ037944">
    <property type="protein sequence ID" value="CAL1694528.1"/>
    <property type="molecule type" value="Genomic_DNA"/>
</dbReference>
<sequence length="116" mass="12772">MPLRATQDPADVESVKDVPEKFLVFFSSRDETGRLWCPDCVAVEDFIQRTFEPSDAPSALIVYVGQKPEWKLPSSPFRGPPFNVGSIPTVIRVDDGARLVDGEIQHGLASLLTTKA</sequence>
<organism evidence="3 4">
    <name type="scientific">Somion occarium</name>
    <dbReference type="NCBI Taxonomy" id="3059160"/>
    <lineage>
        <taxon>Eukaryota</taxon>
        <taxon>Fungi</taxon>
        <taxon>Dikarya</taxon>
        <taxon>Basidiomycota</taxon>
        <taxon>Agaricomycotina</taxon>
        <taxon>Agaricomycetes</taxon>
        <taxon>Polyporales</taxon>
        <taxon>Cerrenaceae</taxon>
        <taxon>Somion</taxon>
    </lineage>
</organism>
<name>A0ABP1CIL8_9APHY</name>
<evidence type="ECO:0000256" key="1">
    <source>
        <dbReference type="ARBA" id="ARBA00008987"/>
    </source>
</evidence>
<comment type="similarity">
    <text evidence="1">Belongs to the thioredoxin family.</text>
</comment>
<dbReference type="InterPro" id="IPR045108">
    <property type="entry name" value="TXNDC17-like"/>
</dbReference>
<dbReference type="PANTHER" id="PTHR12452:SF0">
    <property type="entry name" value="THIOREDOXIN DOMAIN-CONTAINING PROTEIN 17"/>
    <property type="match status" value="1"/>
</dbReference>
<dbReference type="Pfam" id="PF06110">
    <property type="entry name" value="TXD17-like_Trx"/>
    <property type="match status" value="1"/>
</dbReference>
<evidence type="ECO:0000313" key="3">
    <source>
        <dbReference type="EMBL" id="CAL1694528.1"/>
    </source>
</evidence>
<dbReference type="InterPro" id="IPR036249">
    <property type="entry name" value="Thioredoxin-like_sf"/>
</dbReference>
<dbReference type="Proteomes" id="UP001497453">
    <property type="component" value="Chromosome 1"/>
</dbReference>
<evidence type="ECO:0000259" key="2">
    <source>
        <dbReference type="Pfam" id="PF06110"/>
    </source>
</evidence>